<evidence type="ECO:0000256" key="1">
    <source>
        <dbReference type="ARBA" id="ARBA00022729"/>
    </source>
</evidence>
<evidence type="ECO:0000259" key="6">
    <source>
        <dbReference type="Pfam" id="PF04453"/>
    </source>
</evidence>
<comment type="function">
    <text evidence="4">Together with LptE, is involved in the assembly of lipopolysaccharide (LPS) at the surface of the outer membrane.</text>
</comment>
<proteinExistence type="inferred from homology"/>
<dbReference type="RefSeq" id="WP_058304785.1">
    <property type="nucleotide sequence ID" value="NZ_CABKVG010000004.1"/>
</dbReference>
<keyword evidence="8" id="KW-1185">Reference proteome</keyword>
<evidence type="ECO:0000313" key="7">
    <source>
        <dbReference type="EMBL" id="UOO91215.1"/>
    </source>
</evidence>
<dbReference type="HAMAP" id="MF_01411">
    <property type="entry name" value="LPS_assembly_LptD"/>
    <property type="match status" value="1"/>
</dbReference>
<evidence type="ECO:0000313" key="8">
    <source>
        <dbReference type="Proteomes" id="UP000832011"/>
    </source>
</evidence>
<evidence type="ECO:0000256" key="4">
    <source>
        <dbReference type="HAMAP-Rule" id="MF_01411"/>
    </source>
</evidence>
<reference evidence="7 8" key="1">
    <citation type="journal article" date="2022" name="Res Sq">
        <title>Evolution of multicellular longitudinally dividing oral cavity symbionts (Neisseriaceae).</title>
        <authorList>
            <person name="Nyongesa S."/>
            <person name="Weber P."/>
            <person name="Bernet E."/>
            <person name="Pullido F."/>
            <person name="Nieckarz M."/>
            <person name="Delaby M."/>
            <person name="Nieves C."/>
            <person name="Viehboeck T."/>
            <person name="Krause N."/>
            <person name="Rivera-Millot A."/>
            <person name="Nakamura A."/>
            <person name="Vischer N."/>
            <person name="VanNieuwenhze M."/>
            <person name="Brun Y."/>
            <person name="Cava F."/>
            <person name="Bulgheresi S."/>
            <person name="Veyrier F."/>
        </authorList>
    </citation>
    <scope>NUCLEOTIDE SEQUENCE [LARGE SCALE GENOMIC DNA]</scope>
    <source>
        <strain evidence="7 8">SN4</strain>
    </source>
</reference>
<evidence type="ECO:0000259" key="5">
    <source>
        <dbReference type="Pfam" id="PF03968"/>
    </source>
</evidence>
<dbReference type="PANTHER" id="PTHR30189">
    <property type="entry name" value="LPS-ASSEMBLY PROTEIN"/>
    <property type="match status" value="1"/>
</dbReference>
<feature type="domain" description="LptD C-terminal" evidence="6">
    <location>
        <begin position="305"/>
        <end position="682"/>
    </location>
</feature>
<dbReference type="Pfam" id="PF04453">
    <property type="entry name" value="LptD"/>
    <property type="match status" value="1"/>
</dbReference>
<evidence type="ECO:0000256" key="2">
    <source>
        <dbReference type="ARBA" id="ARBA00023136"/>
    </source>
</evidence>
<comment type="subcellular location">
    <subcellularLocation>
        <location evidence="4">Cell outer membrane</location>
    </subcellularLocation>
</comment>
<comment type="caution">
    <text evidence="4">Lacks conserved residue(s) required for the propagation of feature annotation.</text>
</comment>
<feature type="signal peptide" evidence="4">
    <location>
        <begin position="1"/>
        <end position="25"/>
    </location>
</feature>
<dbReference type="InterPro" id="IPR005653">
    <property type="entry name" value="OstA-like_N"/>
</dbReference>
<keyword evidence="3 4" id="KW-0998">Cell outer membrane</keyword>
<gene>
    <name evidence="4" type="primary">lptD</name>
    <name evidence="7" type="ORF">LVJ82_09715</name>
</gene>
<protein>
    <recommendedName>
        <fullName evidence="4">LPS-assembly protein LptD</fullName>
    </recommendedName>
</protein>
<keyword evidence="2 4" id="KW-0472">Membrane</keyword>
<dbReference type="Proteomes" id="UP000832011">
    <property type="component" value="Chromosome"/>
</dbReference>
<accession>A0ABY4E8I2</accession>
<comment type="similarity">
    <text evidence="4">Belongs to the LptD family.</text>
</comment>
<dbReference type="EMBL" id="CP091511">
    <property type="protein sequence ID" value="UOO91215.1"/>
    <property type="molecule type" value="Genomic_DNA"/>
</dbReference>
<feature type="chain" id="PRO_5044930233" description="LPS-assembly protein LptD" evidence="4">
    <location>
        <begin position="26"/>
        <end position="770"/>
    </location>
</feature>
<keyword evidence="1 4" id="KW-0732">Signal</keyword>
<sequence length="770" mass="88111" precursor="true">MAILKLTFTPIYAALFLGVVQQAYAEQQPLSLGSKNPHCVAPTATMIVPAKTSGGEALLPDYTRLTADKAAGQTHNRARAEGDVILERNSQILNAEWVDVDLVNNVTRAGDQFTLSDSANNSNINGERLVYNMDTRQGEAERSRFETAQEDRRIQGVSEKMTMLGDNRYQLQDAKINTCDPGDDSWHIRASQVTADYNENVGVARHAALVFKGVPILYTPWMDFPLNGNRKSGLLLPTIKAGSNGFELETPYYFNLAPNYDATIAPHLMTDRGLAISGEFRYLQPDYQGRVYGKWLPDDRKNDENNRYELSWQHQQQFSNTLSGGVDFNQVSDDDYVRDFGSRADVQRSNHLNRQAWVDYNDELWDGDFLARLQVQKYQTLQNKQRTIDEPYRIMPRLSATYLKDFDPYHATLNVFGQFTNFEHDTKQAGQRAVLYPSLGFDFTRPWGYVRPKIGVHATHYNLEEDATQHDGSISRTLPIFSVDSGLTFDRPYSFDGRDYIQTLEPRLFYTYIPSKDQSRFPNFDTTEDSLTYESLFRENRFSGQDRINAANQVTTALMTRFLETQTGKERFKAGVGQRIYFKDDDVDLRGNVYKREQGKSDFFVLGGGQLHEKLYAEGQWHYNQNLAETESFSIGAKYEHAPGRNISARYRYDRDTEIYSDHFDRSEQIDIGAQWAVNQNYSLVARQYYSLSENRPLDQLFGVEYKSDCGCWNASVVAQHYVSDLNQSKNAVFFQLQLRNLSNLGNNPVEVLRDSIPSYQPLTDEKAKK</sequence>
<name>A0ABY4E8I2_9NEIS</name>
<comment type="subunit">
    <text evidence="4">Component of the lipopolysaccharide transport and assembly complex. Interacts with LptE and LptA.</text>
</comment>
<feature type="domain" description="Organic solvent tolerance-like N-terminal" evidence="5">
    <location>
        <begin position="67"/>
        <end position="200"/>
    </location>
</feature>
<evidence type="ECO:0000256" key="3">
    <source>
        <dbReference type="ARBA" id="ARBA00023237"/>
    </source>
</evidence>
<dbReference type="PANTHER" id="PTHR30189:SF1">
    <property type="entry name" value="LPS-ASSEMBLY PROTEIN LPTD"/>
    <property type="match status" value="1"/>
</dbReference>
<dbReference type="InterPro" id="IPR007543">
    <property type="entry name" value="LptD_C"/>
</dbReference>
<dbReference type="InterPro" id="IPR020889">
    <property type="entry name" value="LipoPS_assembly_LptD"/>
</dbReference>
<dbReference type="InterPro" id="IPR050218">
    <property type="entry name" value="LptD"/>
</dbReference>
<organism evidence="7 8">
    <name type="scientific">Vitreoscilla massiliensis</name>
    <dbReference type="NCBI Taxonomy" id="1689272"/>
    <lineage>
        <taxon>Bacteria</taxon>
        <taxon>Pseudomonadati</taxon>
        <taxon>Pseudomonadota</taxon>
        <taxon>Betaproteobacteria</taxon>
        <taxon>Neisseriales</taxon>
        <taxon>Neisseriaceae</taxon>
        <taxon>Vitreoscilla</taxon>
    </lineage>
</organism>
<dbReference type="Pfam" id="PF03968">
    <property type="entry name" value="LptD_N"/>
    <property type="match status" value="1"/>
</dbReference>